<reference evidence="4 5" key="1">
    <citation type="submission" date="2019-03" db="EMBL/GenBank/DDBJ databases">
        <title>Genomic Encyclopedia of Type Strains, Phase IV (KMG-IV): sequencing the most valuable type-strain genomes for metagenomic binning, comparative biology and taxonomic classification.</title>
        <authorList>
            <person name="Goeker M."/>
        </authorList>
    </citation>
    <scope>NUCLEOTIDE SEQUENCE [LARGE SCALE GENOMIC DNA]</scope>
    <source>
        <strain evidence="4 5">DSM 100055</strain>
    </source>
</reference>
<evidence type="ECO:0000259" key="3">
    <source>
        <dbReference type="Pfam" id="PF01551"/>
    </source>
</evidence>
<dbReference type="Gene3D" id="2.70.70.10">
    <property type="entry name" value="Glucose Permease (Domain IIA)"/>
    <property type="match status" value="1"/>
</dbReference>
<feature type="signal peptide" evidence="2">
    <location>
        <begin position="1"/>
        <end position="21"/>
    </location>
</feature>
<feature type="domain" description="M23ase beta-sheet core" evidence="3">
    <location>
        <begin position="114"/>
        <end position="174"/>
    </location>
</feature>
<protein>
    <submittedName>
        <fullName evidence="4">Peptidase M23-like protein</fullName>
    </submittedName>
</protein>
<dbReference type="PANTHER" id="PTHR21666">
    <property type="entry name" value="PEPTIDASE-RELATED"/>
    <property type="match status" value="1"/>
</dbReference>
<dbReference type="CDD" id="cd12797">
    <property type="entry name" value="M23_peptidase"/>
    <property type="match status" value="1"/>
</dbReference>
<organism evidence="4 5">
    <name type="scientific">Hypnocyclicus thermotrophus</name>
    <dbReference type="NCBI Taxonomy" id="1627895"/>
    <lineage>
        <taxon>Bacteria</taxon>
        <taxon>Fusobacteriati</taxon>
        <taxon>Fusobacteriota</taxon>
        <taxon>Fusobacteriia</taxon>
        <taxon>Fusobacteriales</taxon>
        <taxon>Fusobacteriaceae</taxon>
        <taxon>Hypnocyclicus</taxon>
    </lineage>
</organism>
<dbReference type="Proteomes" id="UP000294678">
    <property type="component" value="Unassembled WGS sequence"/>
</dbReference>
<dbReference type="PANTHER" id="PTHR21666:SF289">
    <property type="entry name" value="L-ALA--D-GLU ENDOPEPTIDASE"/>
    <property type="match status" value="1"/>
</dbReference>
<evidence type="ECO:0000256" key="2">
    <source>
        <dbReference type="SAM" id="SignalP"/>
    </source>
</evidence>
<dbReference type="InterPro" id="IPR011055">
    <property type="entry name" value="Dup_hybrid_motif"/>
</dbReference>
<accession>A0AA46I5T6</accession>
<evidence type="ECO:0000313" key="4">
    <source>
        <dbReference type="EMBL" id="TDT69747.1"/>
    </source>
</evidence>
<feature type="chain" id="PRO_5041416160" evidence="2">
    <location>
        <begin position="22"/>
        <end position="210"/>
    </location>
</feature>
<name>A0AA46I5T6_9FUSO</name>
<evidence type="ECO:0000313" key="5">
    <source>
        <dbReference type="Proteomes" id="UP000294678"/>
    </source>
</evidence>
<dbReference type="AlphaFoldDB" id="A0AA46I5T6"/>
<dbReference type="SUPFAM" id="SSF51261">
    <property type="entry name" value="Duplicated hybrid motif"/>
    <property type="match status" value="1"/>
</dbReference>
<proteinExistence type="predicted"/>
<keyword evidence="5" id="KW-1185">Reference proteome</keyword>
<dbReference type="RefSeq" id="WP_134113160.1">
    <property type="nucleotide sequence ID" value="NZ_SOBG01000005.1"/>
</dbReference>
<comment type="caution">
    <text evidence="4">The sequence shown here is derived from an EMBL/GenBank/DDBJ whole genome shotgun (WGS) entry which is preliminary data.</text>
</comment>
<dbReference type="InterPro" id="IPR050570">
    <property type="entry name" value="Cell_wall_metabolism_enzyme"/>
</dbReference>
<keyword evidence="1 2" id="KW-0732">Signal</keyword>
<dbReference type="Pfam" id="PF01551">
    <property type="entry name" value="Peptidase_M23"/>
    <property type="match status" value="1"/>
</dbReference>
<dbReference type="PROSITE" id="PS51257">
    <property type="entry name" value="PROKAR_LIPOPROTEIN"/>
    <property type="match status" value="1"/>
</dbReference>
<dbReference type="EMBL" id="SOBG01000005">
    <property type="protein sequence ID" value="TDT69747.1"/>
    <property type="molecule type" value="Genomic_DNA"/>
</dbReference>
<gene>
    <name evidence="4" type="ORF">EV215_1282</name>
</gene>
<dbReference type="GO" id="GO:0004222">
    <property type="term" value="F:metalloendopeptidase activity"/>
    <property type="evidence" value="ECO:0007669"/>
    <property type="project" value="TreeGrafter"/>
</dbReference>
<sequence length="210" mass="24185">MKKVYFVLFSLIFISCSSVNQYNKTFDFGTDKGYKDLTILFDDGTDYYILDKKIKNSNTKIITSKNIKKEKENIKKDNINTTLSKDYTINNSTNLFYPLSNFKITRNFDKNGKKSIEIASSENKISASAPGMVIYSGENSNLGKAIFIYHNNGYISIYSHLTELKYKKGDYIRDVNTTIAIFNDTFEYELRKRTDKGVIAINPIEILKKK</sequence>
<evidence type="ECO:0000256" key="1">
    <source>
        <dbReference type="ARBA" id="ARBA00022729"/>
    </source>
</evidence>
<dbReference type="InterPro" id="IPR016047">
    <property type="entry name" value="M23ase_b-sheet_dom"/>
</dbReference>